<dbReference type="GO" id="GO:0000160">
    <property type="term" value="P:phosphorelay signal transduction system"/>
    <property type="evidence" value="ECO:0007669"/>
    <property type="project" value="UniProtKB-KW"/>
</dbReference>
<dbReference type="Proteomes" id="UP000244248">
    <property type="component" value="Unassembled WGS sequence"/>
</dbReference>
<keyword evidence="7" id="KW-1185">Reference proteome</keyword>
<feature type="transmembrane region" description="Helical" evidence="4">
    <location>
        <begin position="216"/>
        <end position="236"/>
    </location>
</feature>
<comment type="caution">
    <text evidence="6">The sequence shown here is derived from an EMBL/GenBank/DDBJ whole genome shotgun (WGS) entry which is preliminary data.</text>
</comment>
<dbReference type="GO" id="GO:0016301">
    <property type="term" value="F:kinase activity"/>
    <property type="evidence" value="ECO:0007669"/>
    <property type="project" value="UniProtKB-KW"/>
</dbReference>
<dbReference type="PANTHER" id="PTHR24421">
    <property type="entry name" value="NITRATE/NITRITE SENSOR PROTEIN NARX-RELATED"/>
    <property type="match status" value="1"/>
</dbReference>
<evidence type="ECO:0000313" key="6">
    <source>
        <dbReference type="EMBL" id="PTU31267.1"/>
    </source>
</evidence>
<dbReference type="SMART" id="SM00387">
    <property type="entry name" value="HATPase_c"/>
    <property type="match status" value="1"/>
</dbReference>
<evidence type="ECO:0000256" key="2">
    <source>
        <dbReference type="ARBA" id="ARBA00022777"/>
    </source>
</evidence>
<feature type="domain" description="Histidine kinase/HSP90-like ATPase" evidence="5">
    <location>
        <begin position="498"/>
        <end position="595"/>
    </location>
</feature>
<keyword evidence="4" id="KW-0812">Transmembrane</keyword>
<dbReference type="SUPFAM" id="SSF55874">
    <property type="entry name" value="ATPase domain of HSP90 chaperone/DNA topoisomerase II/histidine kinase"/>
    <property type="match status" value="1"/>
</dbReference>
<dbReference type="EMBL" id="QANS01000003">
    <property type="protein sequence ID" value="PTU31267.1"/>
    <property type="molecule type" value="Genomic_DNA"/>
</dbReference>
<dbReference type="Pfam" id="PF02518">
    <property type="entry name" value="HATPase_c"/>
    <property type="match status" value="1"/>
</dbReference>
<dbReference type="InterPro" id="IPR003594">
    <property type="entry name" value="HATPase_dom"/>
</dbReference>
<keyword evidence="1" id="KW-0808">Transferase</keyword>
<gene>
    <name evidence="6" type="ORF">CJD38_07905</name>
</gene>
<evidence type="ECO:0000256" key="4">
    <source>
        <dbReference type="SAM" id="Phobius"/>
    </source>
</evidence>
<dbReference type="RefSeq" id="WP_107939809.1">
    <property type="nucleotide sequence ID" value="NZ_QANS01000003.1"/>
</dbReference>
<keyword evidence="3" id="KW-0902">Two-component regulatory system</keyword>
<dbReference type="InterPro" id="IPR036890">
    <property type="entry name" value="HATPase_C_sf"/>
</dbReference>
<evidence type="ECO:0000256" key="1">
    <source>
        <dbReference type="ARBA" id="ARBA00022679"/>
    </source>
</evidence>
<accession>A0A2T5MFC9</accession>
<dbReference type="PANTHER" id="PTHR24421:SF58">
    <property type="entry name" value="SIGNAL TRANSDUCTION HISTIDINE-PROTEIN KINASE_PHOSPHATASE UHPB"/>
    <property type="match status" value="1"/>
</dbReference>
<dbReference type="OrthoDB" id="9797605at2"/>
<feature type="transmembrane region" description="Helical" evidence="4">
    <location>
        <begin position="307"/>
        <end position="332"/>
    </location>
</feature>
<sequence>MNWSTRGLSLLLLSVFVIVVLTAIALLHRAGPSGDGMRVHWLVQLQGESTRYQSHFTVSASTATQALYIESLSGAATISLNGTVLAQRRIPAAVPALGSSQPMLVSLPSALLHAADNELAIEQISAPSSSTFIGASYLGDEALLATNYAQRHFLKHTLLIALIVTTLVLAGVSFALWLRRRHEKIYAWHTLTCVTGSAYCALPISPLPLPSIWLDALLLLFFLWFVVSAAWLGICLASKPQPKTWQRITYAVFSGSALIVIASLFCTPQEFRHAVPWAYMGIIALGTYTTATVFWRQYFTRWDSTAFWMLGAVMCICMVSLHDGALLLGLIAPDDGFWLAYGAPPPVLVFTALLLRNFVNALTESESLSRELEQRVAVREAQIASNYQALQRAESDRVVSAERERLFGDLHDGLGGTLIATLSRLSNEGAGKSAVALGVQAALEDLRLTLDSLNPEERSLRAVLAPLRERLANVCADAEIALVFSLSSLDDGFELPKSQTLHLLRIVQEAAMNAVRHAEGSSLRITLHRITNDEGAKQLEVLIDDNGRGMPASGDARPGHYGLANLRRRAVQIGGGIEWLALQPGTRVRLTLPLV</sequence>
<feature type="transmembrane region" description="Helical" evidence="4">
    <location>
        <begin position="158"/>
        <end position="178"/>
    </location>
</feature>
<protein>
    <recommendedName>
        <fullName evidence="5">Histidine kinase/HSP90-like ATPase domain-containing protein</fullName>
    </recommendedName>
</protein>
<dbReference type="Gene3D" id="3.30.565.10">
    <property type="entry name" value="Histidine kinase-like ATPase, C-terminal domain"/>
    <property type="match status" value="1"/>
</dbReference>
<dbReference type="InterPro" id="IPR050482">
    <property type="entry name" value="Sensor_HK_TwoCompSys"/>
</dbReference>
<name>A0A2T5MFC9_9GAMM</name>
<evidence type="ECO:0000313" key="7">
    <source>
        <dbReference type="Proteomes" id="UP000244248"/>
    </source>
</evidence>
<evidence type="ECO:0000259" key="5">
    <source>
        <dbReference type="SMART" id="SM00387"/>
    </source>
</evidence>
<dbReference type="AlphaFoldDB" id="A0A2T5MFC9"/>
<reference evidence="6 7" key="1">
    <citation type="submission" date="2018-04" db="EMBL/GenBank/DDBJ databases">
        <title>Novel species isolated from glacier.</title>
        <authorList>
            <person name="Liu Q."/>
            <person name="Xin Y.-H."/>
        </authorList>
    </citation>
    <scope>NUCLEOTIDE SEQUENCE [LARGE SCALE GENOMIC DNA]</scope>
    <source>
        <strain evidence="6 7">GT1R17</strain>
    </source>
</reference>
<feature type="transmembrane region" description="Helical" evidence="4">
    <location>
        <begin position="185"/>
        <end position="204"/>
    </location>
</feature>
<keyword evidence="4" id="KW-0472">Membrane</keyword>
<keyword evidence="4" id="KW-1133">Transmembrane helix</keyword>
<evidence type="ECO:0000256" key="3">
    <source>
        <dbReference type="ARBA" id="ARBA00023012"/>
    </source>
</evidence>
<feature type="transmembrane region" description="Helical" evidence="4">
    <location>
        <begin position="248"/>
        <end position="265"/>
    </location>
</feature>
<feature type="transmembrane region" description="Helical" evidence="4">
    <location>
        <begin position="277"/>
        <end position="295"/>
    </location>
</feature>
<proteinExistence type="predicted"/>
<keyword evidence="2" id="KW-0418">Kinase</keyword>
<dbReference type="CDD" id="cd16917">
    <property type="entry name" value="HATPase_UhpB-NarQ-NarX-like"/>
    <property type="match status" value="1"/>
</dbReference>
<feature type="transmembrane region" description="Helical" evidence="4">
    <location>
        <begin position="338"/>
        <end position="359"/>
    </location>
</feature>
<organism evidence="6 7">
    <name type="scientific">Stenotrophobium rhamnosiphilum</name>
    <dbReference type="NCBI Taxonomy" id="2029166"/>
    <lineage>
        <taxon>Bacteria</taxon>
        <taxon>Pseudomonadati</taxon>
        <taxon>Pseudomonadota</taxon>
        <taxon>Gammaproteobacteria</taxon>
        <taxon>Nevskiales</taxon>
        <taxon>Nevskiaceae</taxon>
        <taxon>Stenotrophobium</taxon>
    </lineage>
</organism>